<comment type="similarity">
    <text evidence="1 6">Belongs to the acylphosphatase family.</text>
</comment>
<evidence type="ECO:0000256" key="2">
    <source>
        <dbReference type="ARBA" id="ARBA00012150"/>
    </source>
</evidence>
<dbReference type="eggNOG" id="COG1254">
    <property type="taxonomic scope" value="Bacteria"/>
</dbReference>
<evidence type="ECO:0000313" key="9">
    <source>
        <dbReference type="Proteomes" id="UP000010880"/>
    </source>
</evidence>
<sequence length="93" mass="10615">MSKKVRKRIYLSGRVQGVGCRAYINQNANLLEISGWVKNLADGRVEAVFAGDRDKVKEMLKIAKQGPTFGKVTDIEISDEEYKGEFNKFRIKY</sequence>
<dbReference type="EC" id="3.6.1.7" evidence="2 5"/>
<dbReference type="KEGG" id="hhl:Halha_1127"/>
<dbReference type="Gene3D" id="3.30.70.100">
    <property type="match status" value="1"/>
</dbReference>
<proteinExistence type="inferred from homology"/>
<evidence type="ECO:0000256" key="1">
    <source>
        <dbReference type="ARBA" id="ARBA00005614"/>
    </source>
</evidence>
<evidence type="ECO:0000256" key="4">
    <source>
        <dbReference type="ARBA" id="ARBA00047645"/>
    </source>
</evidence>
<dbReference type="STRING" id="748449.Halha_1127"/>
<comment type="catalytic activity">
    <reaction evidence="4 5">
        <text>an acyl phosphate + H2O = a carboxylate + phosphate + H(+)</text>
        <dbReference type="Rhea" id="RHEA:14965"/>
        <dbReference type="ChEBI" id="CHEBI:15377"/>
        <dbReference type="ChEBI" id="CHEBI:15378"/>
        <dbReference type="ChEBI" id="CHEBI:29067"/>
        <dbReference type="ChEBI" id="CHEBI:43474"/>
        <dbReference type="ChEBI" id="CHEBI:59918"/>
        <dbReference type="EC" id="3.6.1.7"/>
    </reaction>
</comment>
<evidence type="ECO:0000256" key="6">
    <source>
        <dbReference type="RuleBase" id="RU004168"/>
    </source>
</evidence>
<dbReference type="AlphaFoldDB" id="L0K7S2"/>
<evidence type="ECO:0000313" key="8">
    <source>
        <dbReference type="EMBL" id="AGB41076.1"/>
    </source>
</evidence>
<keyword evidence="5" id="KW-0378">Hydrolase</keyword>
<dbReference type="OrthoDB" id="9808093at2"/>
<dbReference type="GO" id="GO:0003998">
    <property type="term" value="F:acylphosphatase activity"/>
    <property type="evidence" value="ECO:0007669"/>
    <property type="project" value="UniProtKB-EC"/>
</dbReference>
<evidence type="ECO:0000256" key="5">
    <source>
        <dbReference type="PROSITE-ProRule" id="PRU00520"/>
    </source>
</evidence>
<dbReference type="HOGENOM" id="CLU_141932_2_1_9"/>
<reference evidence="9" key="1">
    <citation type="submission" date="2012-02" db="EMBL/GenBank/DDBJ databases">
        <title>The complete genome of Halobacteroides halobius DSM 5150.</title>
        <authorList>
            <person name="Lucas S."/>
            <person name="Copeland A."/>
            <person name="Lapidus A."/>
            <person name="Glavina del Rio T."/>
            <person name="Dalin E."/>
            <person name="Tice H."/>
            <person name="Bruce D."/>
            <person name="Goodwin L."/>
            <person name="Pitluck S."/>
            <person name="Peters L."/>
            <person name="Mikhailova N."/>
            <person name="Gu W."/>
            <person name="Kyrpides N."/>
            <person name="Mavromatis K."/>
            <person name="Ivanova N."/>
            <person name="Brettin T."/>
            <person name="Detter J.C."/>
            <person name="Han C."/>
            <person name="Larimer F."/>
            <person name="Land M."/>
            <person name="Hauser L."/>
            <person name="Markowitz V."/>
            <person name="Cheng J.-F."/>
            <person name="Hugenholtz P."/>
            <person name="Woyke T."/>
            <person name="Wu D."/>
            <person name="Tindall B."/>
            <person name="Pomrenke H."/>
            <person name="Brambilla E."/>
            <person name="Klenk H.-P."/>
            <person name="Eisen J.A."/>
        </authorList>
    </citation>
    <scope>NUCLEOTIDE SEQUENCE [LARGE SCALE GENOMIC DNA]</scope>
    <source>
        <strain evidence="9">ATCC 35273 / DSM 5150 / MD-1</strain>
    </source>
</reference>
<accession>L0K7S2</accession>
<name>L0K7S2_HALHC</name>
<dbReference type="RefSeq" id="WP_015326801.1">
    <property type="nucleotide sequence ID" value="NC_019978.1"/>
</dbReference>
<dbReference type="PANTHER" id="PTHR47268">
    <property type="entry name" value="ACYLPHOSPHATASE"/>
    <property type="match status" value="1"/>
</dbReference>
<dbReference type="InterPro" id="IPR036046">
    <property type="entry name" value="Acylphosphatase-like_dom_sf"/>
</dbReference>
<dbReference type="PROSITE" id="PS00151">
    <property type="entry name" value="ACYLPHOSPHATASE_2"/>
    <property type="match status" value="1"/>
</dbReference>
<dbReference type="InterPro" id="IPR020456">
    <property type="entry name" value="Acylphosphatase"/>
</dbReference>
<feature type="active site" evidence="5">
    <location>
        <position position="39"/>
    </location>
</feature>
<dbReference type="Proteomes" id="UP000010880">
    <property type="component" value="Chromosome"/>
</dbReference>
<evidence type="ECO:0000256" key="3">
    <source>
        <dbReference type="ARBA" id="ARBA00015991"/>
    </source>
</evidence>
<organism evidence="8 9">
    <name type="scientific">Halobacteroides halobius (strain ATCC 35273 / DSM 5150 / MD-1)</name>
    <dbReference type="NCBI Taxonomy" id="748449"/>
    <lineage>
        <taxon>Bacteria</taxon>
        <taxon>Bacillati</taxon>
        <taxon>Bacillota</taxon>
        <taxon>Clostridia</taxon>
        <taxon>Halanaerobiales</taxon>
        <taxon>Halobacteroidaceae</taxon>
        <taxon>Halobacteroides</taxon>
    </lineage>
</organism>
<protein>
    <recommendedName>
        <fullName evidence="3 5">acylphosphatase</fullName>
        <ecNumber evidence="2 5">3.6.1.7</ecNumber>
    </recommendedName>
</protein>
<feature type="active site" evidence="5">
    <location>
        <position position="21"/>
    </location>
</feature>
<gene>
    <name evidence="8" type="ordered locus">Halha_1127</name>
</gene>
<dbReference type="InterPro" id="IPR017968">
    <property type="entry name" value="Acylphosphatase_CS"/>
</dbReference>
<feature type="domain" description="Acylphosphatase-like" evidence="7">
    <location>
        <begin position="6"/>
        <end position="93"/>
    </location>
</feature>
<dbReference type="PATRIC" id="fig|748449.3.peg.1086"/>
<dbReference type="EMBL" id="CP003359">
    <property type="protein sequence ID" value="AGB41076.1"/>
    <property type="molecule type" value="Genomic_DNA"/>
</dbReference>
<dbReference type="PROSITE" id="PS51160">
    <property type="entry name" value="ACYLPHOSPHATASE_3"/>
    <property type="match status" value="1"/>
</dbReference>
<dbReference type="Pfam" id="PF00708">
    <property type="entry name" value="Acylphosphatase"/>
    <property type="match status" value="1"/>
</dbReference>
<dbReference type="SUPFAM" id="SSF54975">
    <property type="entry name" value="Acylphosphatase/BLUF domain-like"/>
    <property type="match status" value="1"/>
</dbReference>
<dbReference type="InterPro" id="IPR001792">
    <property type="entry name" value="Acylphosphatase-like_dom"/>
</dbReference>
<keyword evidence="9" id="KW-1185">Reference proteome</keyword>
<evidence type="ECO:0000259" key="7">
    <source>
        <dbReference type="PROSITE" id="PS51160"/>
    </source>
</evidence>
<dbReference type="PANTHER" id="PTHR47268:SF4">
    <property type="entry name" value="ACYLPHOSPHATASE"/>
    <property type="match status" value="1"/>
</dbReference>